<sequence>MREMIFGSDIIFNFLSGQYTLQIERVENLAFKMDSIVNFGTSVVGQRKTTDGQQPPEAKRNSK</sequence>
<reference evidence="2 3" key="1">
    <citation type="journal article" date="2023" name="Microbiol. Resour. Announc.">
        <title>Complete Genome Sequence of Imperialibacter roseus strain P4T.</title>
        <authorList>
            <person name="Tizabi D.R."/>
            <person name="Bachvaroff T."/>
            <person name="Hill R.T."/>
        </authorList>
    </citation>
    <scope>NUCLEOTIDE SEQUENCE [LARGE SCALE GENOMIC DNA]</scope>
    <source>
        <strain evidence="2 3">P4T</strain>
    </source>
</reference>
<evidence type="ECO:0000313" key="3">
    <source>
        <dbReference type="Proteomes" id="UP001302349"/>
    </source>
</evidence>
<proteinExistence type="predicted"/>
<dbReference type="Proteomes" id="UP001302349">
    <property type="component" value="Chromosome"/>
</dbReference>
<name>A0ABZ0IUM7_9BACT</name>
<evidence type="ECO:0000313" key="2">
    <source>
        <dbReference type="EMBL" id="WOK07660.1"/>
    </source>
</evidence>
<feature type="region of interest" description="Disordered" evidence="1">
    <location>
        <begin position="44"/>
        <end position="63"/>
    </location>
</feature>
<accession>A0ABZ0IUM7</accession>
<keyword evidence="3" id="KW-1185">Reference proteome</keyword>
<protein>
    <submittedName>
        <fullName evidence="2">Uncharacterized protein</fullName>
    </submittedName>
</protein>
<organism evidence="2 3">
    <name type="scientific">Imperialibacter roseus</name>
    <dbReference type="NCBI Taxonomy" id="1324217"/>
    <lineage>
        <taxon>Bacteria</taxon>
        <taxon>Pseudomonadati</taxon>
        <taxon>Bacteroidota</taxon>
        <taxon>Cytophagia</taxon>
        <taxon>Cytophagales</taxon>
        <taxon>Flammeovirgaceae</taxon>
        <taxon>Imperialibacter</taxon>
    </lineage>
</organism>
<dbReference type="EMBL" id="CP136051">
    <property type="protein sequence ID" value="WOK07660.1"/>
    <property type="molecule type" value="Genomic_DNA"/>
</dbReference>
<dbReference type="RefSeq" id="WP_317490328.1">
    <property type="nucleotide sequence ID" value="NZ_CP136051.1"/>
</dbReference>
<evidence type="ECO:0000256" key="1">
    <source>
        <dbReference type="SAM" id="MobiDB-lite"/>
    </source>
</evidence>
<gene>
    <name evidence="2" type="ORF">RT717_03360</name>
</gene>